<dbReference type="Pfam" id="PF22580">
    <property type="entry name" value="KYNU_C"/>
    <property type="match status" value="1"/>
</dbReference>
<sequence length="500" mass="55716">MSKVDVFTAAYARDRDANDPLSYLREKFVIPSKSSLASKSLHSPVPPADERDNEPSIYLCGNSLGLQPALTRAYMQQYLDTWATKGVYGHFKEVEGSNLVPWLHVDSDCVPEMAKIVGALQSEVAIMQTLTANLHLMMASFFKPTKERWKIILEGKAFPSDHYAIESHIRHHGLEPADSMVLIEPDKRDSHIISTNHILSRIDQHASETALLLLPGIQFYTGQYFDMPTITAHAQRHGIIVGWDLAHAVGNVPLHLHDWNVDFAAWCTYKYLNCGPGAIGGAFVHERHGRVTEHPPIEPNGEPSFDYHPRLSGWWGSSKSSRFAMTNRFHPIPGAAGFQLSNPSVADTAAVKASLDTFQLTDMKALRERSLQLTKYLEDLLDMLTTEQERRFERRCFSIITPRDLAQRGAQLSLLLQPGLLDPVMESLEAAAVVVDERRPDVIRVAPAPLYNTYADVYLFVKAFRLACEDAVTGKTSVADGEPTVMAEGGRGEKGWSEVK</sequence>
<dbReference type="GO" id="GO:0043420">
    <property type="term" value="P:anthranilate metabolic process"/>
    <property type="evidence" value="ECO:0007669"/>
    <property type="project" value="UniProtKB-UniRule"/>
</dbReference>
<dbReference type="InterPro" id="IPR015422">
    <property type="entry name" value="PyrdxlP-dep_Trfase_small"/>
</dbReference>
<feature type="binding site" evidence="4">
    <location>
        <position position="131"/>
    </location>
    <ligand>
        <name>pyridoxal 5'-phosphate</name>
        <dbReference type="ChEBI" id="CHEBI:597326"/>
    </ligand>
</feature>
<feature type="binding site" evidence="4">
    <location>
        <position position="244"/>
    </location>
    <ligand>
        <name>pyridoxal 5'-phosphate</name>
        <dbReference type="ChEBI" id="CHEBI:597326"/>
    </ligand>
</feature>
<accession>M2N196</accession>
<comment type="cofactor">
    <cofactor evidence="4 5">
        <name>pyridoxal 5'-phosphate</name>
        <dbReference type="ChEBI" id="CHEBI:597326"/>
    </cofactor>
</comment>
<feature type="binding site" evidence="4">
    <location>
        <position position="269"/>
    </location>
    <ligand>
        <name>pyridoxal 5'-phosphate</name>
        <dbReference type="ChEBI" id="CHEBI:597326"/>
    </ligand>
</feature>
<comment type="subcellular location">
    <subcellularLocation>
        <location evidence="4 5">Cytoplasm</location>
    </subcellularLocation>
</comment>
<dbReference type="HAMAP" id="MF_01970">
    <property type="entry name" value="Kynureninase"/>
    <property type="match status" value="1"/>
</dbReference>
<dbReference type="GO" id="GO:0097053">
    <property type="term" value="P:L-kynurenine catabolic process"/>
    <property type="evidence" value="ECO:0007669"/>
    <property type="project" value="UniProtKB-UniRule"/>
</dbReference>
<feature type="binding site" evidence="4">
    <location>
        <position position="342"/>
    </location>
    <ligand>
        <name>pyridoxal 5'-phosphate</name>
        <dbReference type="ChEBI" id="CHEBI:597326"/>
    </ligand>
</feature>
<comment type="pathway">
    <text evidence="4 5">Cofactor biosynthesis; NAD(+) biosynthesis; quinolinate from L-kynurenine: step 2/3.</text>
</comment>
<dbReference type="Proteomes" id="UP000011761">
    <property type="component" value="Unassembled WGS sequence"/>
</dbReference>
<dbReference type="GO" id="GO:0034354">
    <property type="term" value="P:'de novo' NAD+ biosynthetic process from L-tryptophan"/>
    <property type="evidence" value="ECO:0007669"/>
    <property type="project" value="UniProtKB-UniRule"/>
</dbReference>
<dbReference type="HOGENOM" id="CLU_003433_4_0_1"/>
<dbReference type="FunFam" id="3.40.640.10:FF:000031">
    <property type="entry name" value="Kynureninase"/>
    <property type="match status" value="1"/>
</dbReference>
<comment type="catalytic activity">
    <reaction evidence="4 5">
        <text>L-kynurenine + H2O = anthranilate + L-alanine + H(+)</text>
        <dbReference type="Rhea" id="RHEA:16813"/>
        <dbReference type="ChEBI" id="CHEBI:15377"/>
        <dbReference type="ChEBI" id="CHEBI:15378"/>
        <dbReference type="ChEBI" id="CHEBI:16567"/>
        <dbReference type="ChEBI" id="CHEBI:57959"/>
        <dbReference type="ChEBI" id="CHEBI:57972"/>
        <dbReference type="EC" id="3.7.1.3"/>
    </reaction>
</comment>
<feature type="compositionally biased region" description="Basic and acidic residues" evidence="6">
    <location>
        <begin position="490"/>
        <end position="500"/>
    </location>
</feature>
<dbReference type="InterPro" id="IPR015424">
    <property type="entry name" value="PyrdxlP-dep_Trfase"/>
</dbReference>
<dbReference type="Gene3D" id="3.90.1150.10">
    <property type="entry name" value="Aspartate Aminotransferase, domain 1"/>
    <property type="match status" value="1"/>
</dbReference>
<dbReference type="eggNOG" id="KOG3846">
    <property type="taxonomic scope" value="Eukaryota"/>
</dbReference>
<comment type="function">
    <text evidence="4 5">Catalyzes the cleavage of L-kynurenine (L-Kyn) and L-3-hydroxykynurenine (L-3OHKyn) into anthranilic acid (AA) and 3-hydroxyanthranilic acid (3-OHAA), respectively.</text>
</comment>
<dbReference type="PIRSF" id="PIRSF038800">
    <property type="entry name" value="KYNU"/>
    <property type="match status" value="1"/>
</dbReference>
<evidence type="ECO:0000256" key="2">
    <source>
        <dbReference type="ARBA" id="ARBA00022801"/>
    </source>
</evidence>
<dbReference type="GO" id="GO:0030170">
    <property type="term" value="F:pyridoxal phosphate binding"/>
    <property type="evidence" value="ECO:0007669"/>
    <property type="project" value="UniProtKB-UniRule"/>
</dbReference>
<dbReference type="GO" id="GO:0005737">
    <property type="term" value="C:cytoplasm"/>
    <property type="evidence" value="ECO:0007669"/>
    <property type="project" value="UniProtKB-SubCell"/>
</dbReference>
<organism evidence="7 8">
    <name type="scientific">Baudoinia panamericana (strain UAMH 10762)</name>
    <name type="common">Angels' share fungus</name>
    <name type="synonym">Baudoinia compniacensis (strain UAMH 10762)</name>
    <dbReference type="NCBI Taxonomy" id="717646"/>
    <lineage>
        <taxon>Eukaryota</taxon>
        <taxon>Fungi</taxon>
        <taxon>Dikarya</taxon>
        <taxon>Ascomycota</taxon>
        <taxon>Pezizomycotina</taxon>
        <taxon>Dothideomycetes</taxon>
        <taxon>Dothideomycetidae</taxon>
        <taxon>Mycosphaerellales</taxon>
        <taxon>Teratosphaeriaceae</taxon>
        <taxon>Baudoinia</taxon>
    </lineage>
</organism>
<evidence type="ECO:0000256" key="4">
    <source>
        <dbReference type="HAMAP-Rule" id="MF_03017"/>
    </source>
</evidence>
<proteinExistence type="inferred from homology"/>
<comment type="similarity">
    <text evidence="4 5">Belongs to the kynureninase family.</text>
</comment>
<evidence type="ECO:0000256" key="5">
    <source>
        <dbReference type="PIRNR" id="PIRNR038800"/>
    </source>
</evidence>
<comment type="catalytic activity">
    <reaction evidence="5">
        <text>3-hydroxy-L-kynurenine + H2O = 3-hydroxyanthranilate + L-alanine + H(+)</text>
        <dbReference type="Rhea" id="RHEA:25143"/>
        <dbReference type="ChEBI" id="CHEBI:15377"/>
        <dbReference type="ChEBI" id="CHEBI:15378"/>
        <dbReference type="ChEBI" id="CHEBI:36559"/>
        <dbReference type="ChEBI" id="CHEBI:57972"/>
        <dbReference type="ChEBI" id="CHEBI:58125"/>
        <dbReference type="EC" id="3.7.1.3"/>
    </reaction>
</comment>
<dbReference type="KEGG" id="bcom:BAUCODRAFT_151118"/>
<feature type="binding site" evidence="4">
    <location>
        <position position="130"/>
    </location>
    <ligand>
        <name>pyridoxal 5'-phosphate</name>
        <dbReference type="ChEBI" id="CHEBI:597326"/>
    </ligand>
</feature>
<keyword evidence="1 4" id="KW-0662">Pyridine nucleotide biosynthesis</keyword>
<dbReference type="STRING" id="717646.M2N196"/>
<dbReference type="EC" id="3.7.1.3" evidence="4 5"/>
<reference evidence="7 8" key="1">
    <citation type="journal article" date="2012" name="PLoS Pathog.">
        <title>Diverse lifestyles and strategies of plant pathogenesis encoded in the genomes of eighteen Dothideomycetes fungi.</title>
        <authorList>
            <person name="Ohm R.A."/>
            <person name="Feau N."/>
            <person name="Henrissat B."/>
            <person name="Schoch C.L."/>
            <person name="Horwitz B.A."/>
            <person name="Barry K.W."/>
            <person name="Condon B.J."/>
            <person name="Copeland A.C."/>
            <person name="Dhillon B."/>
            <person name="Glaser F."/>
            <person name="Hesse C.N."/>
            <person name="Kosti I."/>
            <person name="LaButti K."/>
            <person name="Lindquist E.A."/>
            <person name="Lucas S."/>
            <person name="Salamov A.A."/>
            <person name="Bradshaw R.E."/>
            <person name="Ciuffetti L."/>
            <person name="Hamelin R.C."/>
            <person name="Kema G.H.J."/>
            <person name="Lawrence C."/>
            <person name="Scott J.A."/>
            <person name="Spatafora J.W."/>
            <person name="Turgeon B.G."/>
            <person name="de Wit P.J.G.M."/>
            <person name="Zhong S."/>
            <person name="Goodwin S.B."/>
            <person name="Grigoriev I.V."/>
        </authorList>
    </citation>
    <scope>NUCLEOTIDE SEQUENCE [LARGE SCALE GENOMIC DNA]</scope>
    <source>
        <strain evidence="7 8">UAMH 10762</strain>
    </source>
</reference>
<gene>
    <name evidence="4" type="primary">BNA5</name>
    <name evidence="7" type="ORF">BAUCODRAFT_151118</name>
</gene>
<dbReference type="InterPro" id="IPR015421">
    <property type="entry name" value="PyrdxlP-dep_Trfase_major"/>
</dbReference>
<evidence type="ECO:0000313" key="8">
    <source>
        <dbReference type="Proteomes" id="UP000011761"/>
    </source>
</evidence>
<evidence type="ECO:0000256" key="6">
    <source>
        <dbReference type="SAM" id="MobiDB-lite"/>
    </source>
</evidence>
<dbReference type="GO" id="GO:0019441">
    <property type="term" value="P:L-tryptophan catabolic process to kynurenine"/>
    <property type="evidence" value="ECO:0007669"/>
    <property type="project" value="TreeGrafter"/>
</dbReference>
<comment type="caution">
    <text evidence="4">Lacks conserved residue(s) required for the propagation of feature annotation.</text>
</comment>
<comment type="subunit">
    <text evidence="4 5">Homodimer.</text>
</comment>
<dbReference type="PANTHER" id="PTHR14084">
    <property type="entry name" value="KYNURENINASE"/>
    <property type="match status" value="1"/>
</dbReference>
<evidence type="ECO:0000256" key="3">
    <source>
        <dbReference type="ARBA" id="ARBA00022898"/>
    </source>
</evidence>
<feature type="region of interest" description="Disordered" evidence="6">
    <location>
        <begin position="480"/>
        <end position="500"/>
    </location>
</feature>
<keyword evidence="4 5" id="KW-0963">Cytoplasm</keyword>
<evidence type="ECO:0000313" key="7">
    <source>
        <dbReference type="EMBL" id="EMC92704.1"/>
    </source>
</evidence>
<dbReference type="InterPro" id="IPR010111">
    <property type="entry name" value="Kynureninase"/>
</dbReference>
<keyword evidence="3 4" id="KW-0663">Pyridoxal phosphate</keyword>
<dbReference type="EMBL" id="KB445561">
    <property type="protein sequence ID" value="EMC92704.1"/>
    <property type="molecule type" value="Genomic_DNA"/>
</dbReference>
<dbReference type="AlphaFoldDB" id="M2N196"/>
<dbReference type="UniPathway" id="UPA00334">
    <property type="reaction ID" value="UER00455"/>
</dbReference>
<dbReference type="GO" id="GO:0019805">
    <property type="term" value="P:quinolinate biosynthetic process"/>
    <property type="evidence" value="ECO:0007669"/>
    <property type="project" value="UniProtKB-UniRule"/>
</dbReference>
<dbReference type="PANTHER" id="PTHR14084:SF0">
    <property type="entry name" value="KYNURENINASE"/>
    <property type="match status" value="1"/>
</dbReference>
<dbReference type="NCBIfam" id="TIGR01814">
    <property type="entry name" value="kynureninase"/>
    <property type="match status" value="1"/>
</dbReference>
<dbReference type="GeneID" id="19109107"/>
<feature type="modified residue" description="N6-(pyridoxal phosphate)lysine" evidence="4">
    <location>
        <position position="270"/>
    </location>
</feature>
<keyword evidence="2 4" id="KW-0378">Hydrolase</keyword>
<dbReference type="Gene3D" id="3.40.640.10">
    <property type="entry name" value="Type I PLP-dependent aspartate aminotransferase-like (Major domain)"/>
    <property type="match status" value="1"/>
</dbReference>
<dbReference type="OMA" id="LPGWNSH"/>
<dbReference type="RefSeq" id="XP_007680065.1">
    <property type="nucleotide sequence ID" value="XM_007681875.1"/>
</dbReference>
<protein>
    <recommendedName>
        <fullName evidence="4 5">Kynureninase</fullName>
        <ecNumber evidence="4 5">3.7.1.3</ecNumber>
    </recommendedName>
    <alternativeName>
        <fullName evidence="4">Biosynthesis of nicotinic acid protein 5</fullName>
    </alternativeName>
    <alternativeName>
        <fullName evidence="4">L-kynurenine hydrolase</fullName>
    </alternativeName>
</protein>
<feature type="binding site" evidence="4">
    <location>
        <position position="314"/>
    </location>
    <ligand>
        <name>pyridoxal 5'-phosphate</name>
        <dbReference type="ChEBI" id="CHEBI:597326"/>
    </ligand>
</feature>
<feature type="binding site" evidence="4">
    <location>
        <position position="247"/>
    </location>
    <ligand>
        <name>pyridoxal 5'-phosphate</name>
        <dbReference type="ChEBI" id="CHEBI:597326"/>
    </ligand>
</feature>
<evidence type="ECO:0000256" key="1">
    <source>
        <dbReference type="ARBA" id="ARBA00022642"/>
    </source>
</evidence>
<feature type="binding site" evidence="4">
    <location>
        <begin position="158"/>
        <end position="161"/>
    </location>
    <ligand>
        <name>pyridoxal 5'-phosphate</name>
        <dbReference type="ChEBI" id="CHEBI:597326"/>
    </ligand>
</feature>
<dbReference type="OrthoDB" id="5978656at2759"/>
<dbReference type="UniPathway" id="UPA00253">
    <property type="reaction ID" value="UER00329"/>
</dbReference>
<name>M2N196_BAUPA</name>
<comment type="pathway">
    <text evidence="4 5">Amino-acid degradation; L-kynurenine degradation; L-alanine and anthranilate from L-kynurenine: step 1/1.</text>
</comment>
<dbReference type="GO" id="GO:0030429">
    <property type="term" value="F:kynureninase activity"/>
    <property type="evidence" value="ECO:0007669"/>
    <property type="project" value="UniProtKB-UniRule"/>
</dbReference>
<dbReference type="SUPFAM" id="SSF53383">
    <property type="entry name" value="PLP-dependent transferases"/>
    <property type="match status" value="1"/>
</dbReference>
<keyword evidence="8" id="KW-1185">Reference proteome</keyword>